<evidence type="ECO:0000256" key="2">
    <source>
        <dbReference type="ARBA" id="ARBA00022527"/>
    </source>
</evidence>
<name>A0AAD4QBZ1_9AGAM</name>
<evidence type="ECO:0000259" key="9">
    <source>
        <dbReference type="PROSITE" id="PS50011"/>
    </source>
</evidence>
<dbReference type="EMBL" id="JAKELL010000043">
    <property type="protein sequence ID" value="KAH8988203.1"/>
    <property type="molecule type" value="Genomic_DNA"/>
</dbReference>
<dbReference type="InterPro" id="IPR011009">
    <property type="entry name" value="Kinase-like_dom_sf"/>
</dbReference>
<dbReference type="Proteomes" id="UP001201163">
    <property type="component" value="Unassembled WGS sequence"/>
</dbReference>
<evidence type="ECO:0000256" key="3">
    <source>
        <dbReference type="ARBA" id="ARBA00022679"/>
    </source>
</evidence>
<dbReference type="Pfam" id="PF00069">
    <property type="entry name" value="Pkinase"/>
    <property type="match status" value="1"/>
</dbReference>
<keyword evidence="2" id="KW-0723">Serine/threonine-protein kinase</keyword>
<dbReference type="PANTHER" id="PTHR24356">
    <property type="entry name" value="SERINE/THREONINE-PROTEIN KINASE"/>
    <property type="match status" value="1"/>
</dbReference>
<comment type="caution">
    <text evidence="10">The sequence shown here is derived from an EMBL/GenBank/DDBJ whole genome shotgun (WGS) entry which is preliminary data.</text>
</comment>
<keyword evidence="4" id="KW-0547">Nucleotide-binding</keyword>
<sequence>MPFTIPGSRRSIVLRTSPASFSTFLDLAARDDTLQGHALADTTDTVQNSVKDAKRVSSRAETSYYVEQLTNIRDVDSEWEDDEVEEVMVISPKPKTSSALVTSSVAPTLPTLSFGSAVESSLHPSLVQKDTLEAFLDLPSGSAPPSLPIAPQESYTILRTLHRTQTSHLSLAVASGCGPSTRKSTFRHALYAIRTYRLPLSQPGLAERAALEVLCMQGRGENLYVQRASRFWDDGQTLFIVLEHCGGGNLMGLIQAEGPVDNIRTKRWACEIASGIAFIHNAGVIHNDIRPSAILFRVNGHVCISGFEHSIVLATRQSVAWSVEDRQGGPDTNPREWCMAPELLLGQHIGPKVDCWAFGAVLIWMITGRQPWYHGTEERPDYVRDCITSASLLPIAPLEVADTAVENLITRCLERSPSKRPTIGQIKAFEWFADIDWDDISLAQGPDIPITLPTPDLSSEVPTDIPSTIIAPDSSLSSLGTEMEIERSLLWTPARIGRATQRR</sequence>
<evidence type="ECO:0000313" key="10">
    <source>
        <dbReference type="EMBL" id="KAH8988203.1"/>
    </source>
</evidence>
<evidence type="ECO:0000256" key="4">
    <source>
        <dbReference type="ARBA" id="ARBA00022741"/>
    </source>
</evidence>
<dbReference type="PANTHER" id="PTHR24356:SF1">
    <property type="entry name" value="SERINE_THREONINE-PROTEIN KINASE GREATWALL"/>
    <property type="match status" value="1"/>
</dbReference>
<dbReference type="GO" id="GO:0005524">
    <property type="term" value="F:ATP binding"/>
    <property type="evidence" value="ECO:0007669"/>
    <property type="project" value="UniProtKB-KW"/>
</dbReference>
<keyword evidence="3" id="KW-0808">Transferase</keyword>
<organism evidence="10 11">
    <name type="scientific">Lactarius akahatsu</name>
    <dbReference type="NCBI Taxonomy" id="416441"/>
    <lineage>
        <taxon>Eukaryota</taxon>
        <taxon>Fungi</taxon>
        <taxon>Dikarya</taxon>
        <taxon>Basidiomycota</taxon>
        <taxon>Agaricomycotina</taxon>
        <taxon>Agaricomycetes</taxon>
        <taxon>Russulales</taxon>
        <taxon>Russulaceae</taxon>
        <taxon>Lactarius</taxon>
    </lineage>
</organism>
<gene>
    <name evidence="10" type="ORF">EDB92DRAFT_1051395</name>
</gene>
<protein>
    <recommendedName>
        <fullName evidence="1">non-specific serine/threonine protein kinase</fullName>
        <ecNumber evidence="1">2.7.11.1</ecNumber>
    </recommendedName>
</protein>
<dbReference type="PROSITE" id="PS50011">
    <property type="entry name" value="PROTEIN_KINASE_DOM"/>
    <property type="match status" value="1"/>
</dbReference>
<dbReference type="GO" id="GO:0004674">
    <property type="term" value="F:protein serine/threonine kinase activity"/>
    <property type="evidence" value="ECO:0007669"/>
    <property type="project" value="UniProtKB-KW"/>
</dbReference>
<dbReference type="InterPro" id="IPR050236">
    <property type="entry name" value="Ser_Thr_kinase_AGC"/>
</dbReference>
<evidence type="ECO:0000256" key="5">
    <source>
        <dbReference type="ARBA" id="ARBA00022777"/>
    </source>
</evidence>
<dbReference type="SUPFAM" id="SSF56112">
    <property type="entry name" value="Protein kinase-like (PK-like)"/>
    <property type="match status" value="1"/>
</dbReference>
<feature type="domain" description="Protein kinase" evidence="9">
    <location>
        <begin position="155"/>
        <end position="432"/>
    </location>
</feature>
<dbReference type="Gene3D" id="1.10.510.10">
    <property type="entry name" value="Transferase(Phosphotransferase) domain 1"/>
    <property type="match status" value="1"/>
</dbReference>
<accession>A0AAD4QBZ1</accession>
<proteinExistence type="predicted"/>
<evidence type="ECO:0000313" key="11">
    <source>
        <dbReference type="Proteomes" id="UP001201163"/>
    </source>
</evidence>
<dbReference type="EC" id="2.7.11.1" evidence="1"/>
<evidence type="ECO:0000256" key="7">
    <source>
        <dbReference type="ARBA" id="ARBA00047899"/>
    </source>
</evidence>
<evidence type="ECO:0000256" key="6">
    <source>
        <dbReference type="ARBA" id="ARBA00022840"/>
    </source>
</evidence>
<comment type="catalytic activity">
    <reaction evidence="7">
        <text>L-threonyl-[protein] + ATP = O-phospho-L-threonyl-[protein] + ADP + H(+)</text>
        <dbReference type="Rhea" id="RHEA:46608"/>
        <dbReference type="Rhea" id="RHEA-COMP:11060"/>
        <dbReference type="Rhea" id="RHEA-COMP:11605"/>
        <dbReference type="ChEBI" id="CHEBI:15378"/>
        <dbReference type="ChEBI" id="CHEBI:30013"/>
        <dbReference type="ChEBI" id="CHEBI:30616"/>
        <dbReference type="ChEBI" id="CHEBI:61977"/>
        <dbReference type="ChEBI" id="CHEBI:456216"/>
        <dbReference type="EC" id="2.7.11.1"/>
    </reaction>
</comment>
<keyword evidence="6" id="KW-0067">ATP-binding</keyword>
<dbReference type="InterPro" id="IPR000719">
    <property type="entry name" value="Prot_kinase_dom"/>
</dbReference>
<keyword evidence="5 10" id="KW-0418">Kinase</keyword>
<dbReference type="AlphaFoldDB" id="A0AAD4QBZ1"/>
<evidence type="ECO:0000256" key="1">
    <source>
        <dbReference type="ARBA" id="ARBA00012513"/>
    </source>
</evidence>
<evidence type="ECO:0000256" key="8">
    <source>
        <dbReference type="ARBA" id="ARBA00048679"/>
    </source>
</evidence>
<reference evidence="10" key="1">
    <citation type="submission" date="2022-01" db="EMBL/GenBank/DDBJ databases">
        <title>Comparative genomics reveals a dynamic genome evolution in the ectomycorrhizal milk-cap (Lactarius) mushrooms.</title>
        <authorList>
            <consortium name="DOE Joint Genome Institute"/>
            <person name="Lebreton A."/>
            <person name="Tang N."/>
            <person name="Kuo A."/>
            <person name="LaButti K."/>
            <person name="Drula E."/>
            <person name="Barry K."/>
            <person name="Clum A."/>
            <person name="Lipzen A."/>
            <person name="Mousain D."/>
            <person name="Ng V."/>
            <person name="Wang R."/>
            <person name="Wang X."/>
            <person name="Dai Y."/>
            <person name="Henrissat B."/>
            <person name="Grigoriev I.V."/>
            <person name="Guerin-Laguette A."/>
            <person name="Yu F."/>
            <person name="Martin F.M."/>
        </authorList>
    </citation>
    <scope>NUCLEOTIDE SEQUENCE</scope>
    <source>
        <strain evidence="10">QP</strain>
    </source>
</reference>
<comment type="catalytic activity">
    <reaction evidence="8">
        <text>L-seryl-[protein] + ATP = O-phospho-L-seryl-[protein] + ADP + H(+)</text>
        <dbReference type="Rhea" id="RHEA:17989"/>
        <dbReference type="Rhea" id="RHEA-COMP:9863"/>
        <dbReference type="Rhea" id="RHEA-COMP:11604"/>
        <dbReference type="ChEBI" id="CHEBI:15378"/>
        <dbReference type="ChEBI" id="CHEBI:29999"/>
        <dbReference type="ChEBI" id="CHEBI:30616"/>
        <dbReference type="ChEBI" id="CHEBI:83421"/>
        <dbReference type="ChEBI" id="CHEBI:456216"/>
        <dbReference type="EC" id="2.7.11.1"/>
    </reaction>
</comment>
<keyword evidence="11" id="KW-1185">Reference proteome</keyword>